<gene>
    <name evidence="1" type="ORF">QWZ12_14945</name>
</gene>
<dbReference type="RefSeq" id="WP_238227513.1">
    <property type="nucleotide sequence ID" value="NZ_BPQD01000029.1"/>
</dbReference>
<name>A0ABT8BIB9_9HYPH</name>
<dbReference type="SUPFAM" id="SSF52540">
    <property type="entry name" value="P-loop containing nucleoside triphosphate hydrolases"/>
    <property type="match status" value="1"/>
</dbReference>
<organism evidence="1 2">
    <name type="scientific">Methylobacterium adhaesivum</name>
    <dbReference type="NCBI Taxonomy" id="333297"/>
    <lineage>
        <taxon>Bacteria</taxon>
        <taxon>Pseudomonadati</taxon>
        <taxon>Pseudomonadota</taxon>
        <taxon>Alphaproteobacteria</taxon>
        <taxon>Hyphomicrobiales</taxon>
        <taxon>Methylobacteriaceae</taxon>
        <taxon>Methylobacterium</taxon>
    </lineage>
</organism>
<proteinExistence type="predicted"/>
<dbReference type="InterPro" id="IPR027417">
    <property type="entry name" value="P-loop_NTPase"/>
</dbReference>
<dbReference type="EMBL" id="JAUFPX010000014">
    <property type="protein sequence ID" value="MDN3591897.1"/>
    <property type="molecule type" value="Genomic_DNA"/>
</dbReference>
<accession>A0ABT8BIB9</accession>
<keyword evidence="2" id="KW-1185">Reference proteome</keyword>
<evidence type="ECO:0008006" key="3">
    <source>
        <dbReference type="Google" id="ProtNLM"/>
    </source>
</evidence>
<reference evidence="2" key="1">
    <citation type="journal article" date="2019" name="Int. J. Syst. Evol. Microbiol.">
        <title>The Global Catalogue of Microorganisms (GCM) 10K type strain sequencing project: providing services to taxonomists for standard genome sequencing and annotation.</title>
        <authorList>
            <consortium name="The Broad Institute Genomics Platform"/>
            <consortium name="The Broad Institute Genome Sequencing Center for Infectious Disease"/>
            <person name="Wu L."/>
            <person name="Ma J."/>
        </authorList>
    </citation>
    <scope>NUCLEOTIDE SEQUENCE [LARGE SCALE GENOMIC DNA]</scope>
    <source>
        <strain evidence="2">CECT 7069</strain>
    </source>
</reference>
<comment type="caution">
    <text evidence="1">The sequence shown here is derived from an EMBL/GenBank/DDBJ whole genome shotgun (WGS) entry which is preliminary data.</text>
</comment>
<protein>
    <recommendedName>
        <fullName evidence="3">CobQ/CobB/MinD/ParA nucleotide binding domain-containing protein</fullName>
    </recommendedName>
</protein>
<evidence type="ECO:0000313" key="1">
    <source>
        <dbReference type="EMBL" id="MDN3591897.1"/>
    </source>
</evidence>
<dbReference type="Proteomes" id="UP001224644">
    <property type="component" value="Unassembled WGS sequence"/>
</dbReference>
<evidence type="ECO:0000313" key="2">
    <source>
        <dbReference type="Proteomes" id="UP001224644"/>
    </source>
</evidence>
<sequence>MNGHVPIPIEPLYATTERISIRDQLLSSVFERCLFLCLGGKGGAGKTNVAIQITDLCAEVADVLAIDADLANEHFFTALMRPTVPKSEQFVPRQPGIDAIKHRLRAEDHAGRIDTTACQDLMGVVADARQTFTVIDFPAGDTATTQRCAEIIVETCKECGIRLVPVVVVGAIDPTPLQVLTDLWPLLKACDRAVVAKNTAQTLNFDFLEESEIFGRLQGLPNFRVTEIDKIGERLLEGLRIGNILWRELATTTPMRIRVEARRLRREFHAAWREAFRP</sequence>
<dbReference type="Gene3D" id="3.40.50.300">
    <property type="entry name" value="P-loop containing nucleotide triphosphate hydrolases"/>
    <property type="match status" value="1"/>
</dbReference>